<evidence type="ECO:0000313" key="3">
    <source>
        <dbReference type="Proteomes" id="UP001276854"/>
    </source>
</evidence>
<dbReference type="SUPFAM" id="SSF52266">
    <property type="entry name" value="SGNH hydrolase"/>
    <property type="match status" value="1"/>
</dbReference>
<name>A0ABU4GSJ6_9CLOT</name>
<keyword evidence="3" id="KW-1185">Reference proteome</keyword>
<gene>
    <name evidence="2" type="ORF">RZO55_23865</name>
</gene>
<evidence type="ECO:0000313" key="2">
    <source>
        <dbReference type="EMBL" id="MDW2800609.1"/>
    </source>
</evidence>
<dbReference type="Gene3D" id="3.40.50.1110">
    <property type="entry name" value="SGNH hydrolase"/>
    <property type="match status" value="1"/>
</dbReference>
<protein>
    <recommendedName>
        <fullName evidence="4">SGNH/GDSL hydrolase family protein</fullName>
    </recommendedName>
</protein>
<keyword evidence="1" id="KW-0812">Transmembrane</keyword>
<evidence type="ECO:0000256" key="1">
    <source>
        <dbReference type="SAM" id="Phobius"/>
    </source>
</evidence>
<feature type="transmembrane region" description="Helical" evidence="1">
    <location>
        <begin position="12"/>
        <end position="30"/>
    </location>
</feature>
<sequence length="323" mass="36902">MQEGNKIKTISFIIGLIILLYIMSLLFMPVNTGAGGLYKKAGGISKEPVNTIDYLAIGDSECSTSISPMEIWNSYGYAGYNCGVPGQRLQDTYYLLKRILNKQSPKVVLLETNASFRDFKYINALETRVDEKTKKLFPIYQYHNNWKYFHLYMLKNISTKATKKPSSVYKGYQRNTITRPYTGGPYTTETDKVHQIGDQPGFYLKKIMDLCNEKGIRLILYSSPSPKCWSYAKHNAMKQFADKNGLDYVDLNLSLDRLSIDWNQDSRDSGDHINYYGAKKVSAYLGNYLSGQNLLTDHRQDSSYAAWNLELKQYLADGSNNKE</sequence>
<dbReference type="RefSeq" id="WP_318066774.1">
    <property type="nucleotide sequence ID" value="NZ_JAWONS010000329.1"/>
</dbReference>
<keyword evidence="1" id="KW-1133">Transmembrane helix</keyword>
<accession>A0ABU4GSJ6</accession>
<comment type="caution">
    <text evidence="2">The sequence shown here is derived from an EMBL/GenBank/DDBJ whole genome shotgun (WGS) entry which is preliminary data.</text>
</comment>
<reference evidence="2 3" key="1">
    <citation type="submission" date="2023-10" db="EMBL/GenBank/DDBJ databases">
        <title>A novel Glycoside Hydrolase 43-Like Enzyme from Clostrdium boliviensis is an Endo-xylanase, and a Candidate for Xylooligosaccharides Production from Different Xylan Substrates.</title>
        <authorList>
            <person name="Alvarez M.T."/>
            <person name="Rocabado-Villegas L.R."/>
            <person name="Salas-Veizaga D.M."/>
            <person name="Linares-Pasten J.A."/>
            <person name="Gudmundsdottir E.E."/>
            <person name="Hreggvidsson G.O."/>
            <person name="Adlercreutz P."/>
            <person name="Nordberg Karlsson E."/>
        </authorList>
    </citation>
    <scope>NUCLEOTIDE SEQUENCE [LARGE SCALE GENOMIC DNA]</scope>
    <source>
        <strain evidence="2 3">E-1</strain>
    </source>
</reference>
<proteinExistence type="predicted"/>
<organism evidence="2 3">
    <name type="scientific">Clostridium boliviensis</name>
    <dbReference type="NCBI Taxonomy" id="318465"/>
    <lineage>
        <taxon>Bacteria</taxon>
        <taxon>Bacillati</taxon>
        <taxon>Bacillota</taxon>
        <taxon>Clostridia</taxon>
        <taxon>Eubacteriales</taxon>
        <taxon>Clostridiaceae</taxon>
        <taxon>Clostridium</taxon>
    </lineage>
</organism>
<dbReference type="Proteomes" id="UP001276854">
    <property type="component" value="Unassembled WGS sequence"/>
</dbReference>
<keyword evidence="1" id="KW-0472">Membrane</keyword>
<dbReference type="InterPro" id="IPR036514">
    <property type="entry name" value="SGNH_hydro_sf"/>
</dbReference>
<evidence type="ECO:0008006" key="4">
    <source>
        <dbReference type="Google" id="ProtNLM"/>
    </source>
</evidence>
<dbReference type="EMBL" id="JAWONS010000329">
    <property type="protein sequence ID" value="MDW2800609.1"/>
    <property type="molecule type" value="Genomic_DNA"/>
</dbReference>